<feature type="domain" description="Pili assembly chaperone N-terminal" evidence="8">
    <location>
        <begin position="29"/>
        <end position="153"/>
    </location>
</feature>
<evidence type="ECO:0000256" key="2">
    <source>
        <dbReference type="ARBA" id="ARBA00007399"/>
    </source>
</evidence>
<accession>A0A0H3H2G9</accession>
<evidence type="ECO:0000256" key="4">
    <source>
        <dbReference type="ARBA" id="ARBA00022764"/>
    </source>
</evidence>
<comment type="subcellular location">
    <subcellularLocation>
        <location evidence="1 6">Periplasm</location>
    </subcellularLocation>
</comment>
<dbReference type="RefSeq" id="WP_004188637.1">
    <property type="nucleotide sequence ID" value="NC_016845.1"/>
</dbReference>
<dbReference type="Gene3D" id="2.60.40.10">
    <property type="entry name" value="Immunoglobulins"/>
    <property type="match status" value="2"/>
</dbReference>
<sequence>MYFYSEVSMKRIALFFCFIFSFAAHANNIIVNGTRFIYPGNEKEITVQLSNNADRPALAQAWLDNGDADATPDTITTPFIITPPISRVDAKSGQTLRIKLGSSAGLAKDKETLWWLNLLEIPPVVANQKNEGQNVLQLAIRSRFKFIYRPAGLGNRDAAAEKLTLTASGSSLAINNPTPFYITVSRISRDGGKALNSKTVMLAPQSSQTVALSSAVNRGETLTVNNINDYGADVAVKVAVK</sequence>
<evidence type="ECO:0000313" key="10">
    <source>
        <dbReference type="EMBL" id="AEW63044.1"/>
    </source>
</evidence>
<dbReference type="EMBL" id="CP003200">
    <property type="protein sequence ID" value="AEW63044.1"/>
    <property type="molecule type" value="Genomic_DNA"/>
</dbReference>
<gene>
    <name evidence="10" type="ordered locus">KPHS_43460</name>
</gene>
<dbReference type="PRINTS" id="PR00969">
    <property type="entry name" value="CHAPERONPILI"/>
</dbReference>
<dbReference type="InterPro" id="IPR018046">
    <property type="entry name" value="Pili_assmbl_chaperone_CS"/>
</dbReference>
<evidence type="ECO:0000259" key="9">
    <source>
        <dbReference type="Pfam" id="PF02753"/>
    </source>
</evidence>
<evidence type="ECO:0000256" key="3">
    <source>
        <dbReference type="ARBA" id="ARBA00022729"/>
    </source>
</evidence>
<dbReference type="PATRIC" id="fig|1125630.4.peg.4245"/>
<dbReference type="KEGG" id="kpm:KPHS_43460"/>
<dbReference type="GO" id="GO:0030288">
    <property type="term" value="C:outer membrane-bounded periplasmic space"/>
    <property type="evidence" value="ECO:0007669"/>
    <property type="project" value="InterPro"/>
</dbReference>
<dbReference type="InterPro" id="IPR016148">
    <property type="entry name" value="Pili_assmbl_chaperone_C"/>
</dbReference>
<dbReference type="AlphaFoldDB" id="A0A0H3H2G9"/>
<dbReference type="GeneID" id="11849397"/>
<evidence type="ECO:0000256" key="1">
    <source>
        <dbReference type="ARBA" id="ARBA00004418"/>
    </source>
</evidence>
<comment type="similarity">
    <text evidence="2 6">Belongs to the periplasmic pilus chaperone family.</text>
</comment>
<dbReference type="Proteomes" id="UP000007841">
    <property type="component" value="Chromosome"/>
</dbReference>
<feature type="domain" description="Pili assembly chaperone C-terminal" evidence="9">
    <location>
        <begin position="174"/>
        <end position="234"/>
    </location>
</feature>
<keyword evidence="11" id="KW-1185">Reference proteome</keyword>
<dbReference type="PROSITE" id="PS00635">
    <property type="entry name" value="PILI_CHAPERONE"/>
    <property type="match status" value="1"/>
</dbReference>
<dbReference type="RefSeq" id="YP_005228646.1">
    <property type="nucleotide sequence ID" value="NC_016845.1"/>
</dbReference>
<dbReference type="InterPro" id="IPR008962">
    <property type="entry name" value="PapD-like_sf"/>
</dbReference>
<dbReference type="InterPro" id="IPR016147">
    <property type="entry name" value="Pili_assmbl_chaperone_N"/>
</dbReference>
<dbReference type="HOGENOM" id="CLU_070768_0_1_6"/>
<feature type="chain" id="PRO_5002610755" evidence="7">
    <location>
        <begin position="27"/>
        <end position="241"/>
    </location>
</feature>
<dbReference type="PANTHER" id="PTHR30251:SF10">
    <property type="entry name" value="FIMBRIAL CHAPERONE YEHC-RELATED"/>
    <property type="match status" value="1"/>
</dbReference>
<dbReference type="InterPro" id="IPR036316">
    <property type="entry name" value="Pili_assmbl_chap_C_dom_sf"/>
</dbReference>
<dbReference type="SUPFAM" id="SSF49354">
    <property type="entry name" value="PapD-like"/>
    <property type="match status" value="1"/>
</dbReference>
<proteinExistence type="inferred from homology"/>
<keyword evidence="4" id="KW-0574">Periplasm</keyword>
<dbReference type="PANTHER" id="PTHR30251">
    <property type="entry name" value="PILUS ASSEMBLY CHAPERONE"/>
    <property type="match status" value="1"/>
</dbReference>
<dbReference type="SUPFAM" id="SSF49584">
    <property type="entry name" value="Periplasmic chaperone C-domain"/>
    <property type="match status" value="1"/>
</dbReference>
<dbReference type="InterPro" id="IPR001829">
    <property type="entry name" value="Pili_assmbl_chaperone_bac"/>
</dbReference>
<evidence type="ECO:0000259" key="8">
    <source>
        <dbReference type="Pfam" id="PF00345"/>
    </source>
</evidence>
<reference evidence="10 11" key="1">
    <citation type="journal article" date="2012" name="J. Bacteriol.">
        <title>Complete genome sequence of Klebsiella pneumoniae subsp. pneumoniae HS11286, a multidrug-resistant strain isolated from human sputum.</title>
        <authorList>
            <person name="Liu P."/>
            <person name="Li P."/>
            <person name="Jiang X."/>
            <person name="Bi D."/>
            <person name="Xie Y."/>
            <person name="Tai C."/>
            <person name="Deng Z."/>
            <person name="Rajakumar K."/>
            <person name="Ou H.Y."/>
        </authorList>
    </citation>
    <scope>NUCLEOTIDE SEQUENCE [LARGE SCALE GENOMIC DNA]</scope>
    <source>
        <strain evidence="10 11">HS11286</strain>
    </source>
</reference>
<keyword evidence="3 7" id="KW-0732">Signal</keyword>
<organism evidence="10 11">
    <name type="scientific">Klebsiella pneumoniae subsp. pneumoniae (strain HS11286)</name>
    <dbReference type="NCBI Taxonomy" id="1125630"/>
    <lineage>
        <taxon>Bacteria</taxon>
        <taxon>Pseudomonadati</taxon>
        <taxon>Pseudomonadota</taxon>
        <taxon>Gammaproteobacteria</taxon>
        <taxon>Enterobacterales</taxon>
        <taxon>Enterobacteriaceae</taxon>
        <taxon>Klebsiella/Raoultella group</taxon>
        <taxon>Klebsiella</taxon>
        <taxon>Klebsiella pneumoniae complex</taxon>
    </lineage>
</organism>
<protein>
    <submittedName>
        <fullName evidence="10">MrkB fimbrial protein</fullName>
    </submittedName>
</protein>
<name>A0A0H3H2G9_KLEPH</name>
<evidence type="ECO:0000256" key="7">
    <source>
        <dbReference type="SAM" id="SignalP"/>
    </source>
</evidence>
<dbReference type="GO" id="GO:0071555">
    <property type="term" value="P:cell wall organization"/>
    <property type="evidence" value="ECO:0007669"/>
    <property type="project" value="InterPro"/>
</dbReference>
<dbReference type="STRING" id="1125630.KPHS_43460"/>
<keyword evidence="5 6" id="KW-0143">Chaperone</keyword>
<dbReference type="InterPro" id="IPR050643">
    <property type="entry name" value="Periplasmic_pilus_chap"/>
</dbReference>
<evidence type="ECO:0000313" key="11">
    <source>
        <dbReference type="Proteomes" id="UP000007841"/>
    </source>
</evidence>
<evidence type="ECO:0000256" key="5">
    <source>
        <dbReference type="ARBA" id="ARBA00023186"/>
    </source>
</evidence>
<feature type="signal peptide" evidence="7">
    <location>
        <begin position="1"/>
        <end position="26"/>
    </location>
</feature>
<evidence type="ECO:0000256" key="6">
    <source>
        <dbReference type="RuleBase" id="RU003918"/>
    </source>
</evidence>
<dbReference type="Pfam" id="PF02753">
    <property type="entry name" value="PapD_C"/>
    <property type="match status" value="1"/>
</dbReference>
<dbReference type="InterPro" id="IPR013783">
    <property type="entry name" value="Ig-like_fold"/>
</dbReference>
<dbReference type="Pfam" id="PF00345">
    <property type="entry name" value="PapD_N"/>
    <property type="match status" value="1"/>
</dbReference>